<feature type="domain" description="Protein kinase" evidence="15">
    <location>
        <begin position="9"/>
        <end position="278"/>
    </location>
</feature>
<evidence type="ECO:0000256" key="2">
    <source>
        <dbReference type="ARBA" id="ARBA00005926"/>
    </source>
</evidence>
<sequence length="480" mass="53590">MEPRIANKFRLGRKIGSGSFGEIYLGTNIQTNEEVAIKLENIKTKHPQLLYESKLYKVLQGGTGIPNVRWFGVEGEYNVLVMDLLGPSLEDLFSFCSRKLSLKTVLMLADQMINRVEYIHSKSFLHRDIKPDNFLMGLGRRANQVYAIDFGLAKKYRDTSTHQHIPYRENKNLTGTARYASMNTHLGIEQSRRDDLESLGYVLMYFLRGSLPWQGLKAGTKKQKYEKISEKKVSTSIESLCRGYPSEFASYFHYCRSLRFDDKPDYAYLKRLFRDLFIREGFQFDYVFDWTILKYQQSQIATPPARAIGNGAGPSTGAGPSSGIPPAVVSADRPIGGEEGRHAGWSSSDLARRRNSGPIANDGNLSRQKAPVTSDLIGSKEVMSSSSNFFRPSGSTRRSGAVSNSRDAVVGSEIEPSLPLARDASPGALLKNSSAQRNSPITSSEHNRTSAGRNTSNVKNFESTLRGIESLNFNDEKVQY</sequence>
<dbReference type="InterPro" id="IPR017441">
    <property type="entry name" value="Protein_kinase_ATP_BS"/>
</dbReference>
<evidence type="ECO:0000256" key="4">
    <source>
        <dbReference type="ARBA" id="ARBA00012513"/>
    </source>
</evidence>
<dbReference type="STRING" id="3827.A0A1S2XBM7"/>
<dbReference type="PANTHER" id="PTHR11909">
    <property type="entry name" value="CASEIN KINASE-RELATED"/>
    <property type="match status" value="1"/>
</dbReference>
<evidence type="ECO:0000313" key="16">
    <source>
        <dbReference type="Proteomes" id="UP000087171"/>
    </source>
</evidence>
<evidence type="ECO:0000256" key="3">
    <source>
        <dbReference type="ARBA" id="ARBA00011245"/>
    </source>
</evidence>
<keyword evidence="9" id="KW-0418">Kinase</keyword>
<evidence type="ECO:0000256" key="5">
    <source>
        <dbReference type="ARBA" id="ARBA00022490"/>
    </source>
</evidence>
<keyword evidence="10 12" id="KW-0067">ATP-binding</keyword>
<evidence type="ECO:0000256" key="12">
    <source>
        <dbReference type="PROSITE-ProRule" id="PRU10141"/>
    </source>
</evidence>
<evidence type="ECO:0000256" key="11">
    <source>
        <dbReference type="ARBA" id="ARBA00024949"/>
    </source>
</evidence>
<dbReference type="KEGG" id="cam:101489457"/>
<evidence type="ECO:0000256" key="6">
    <source>
        <dbReference type="ARBA" id="ARBA00022527"/>
    </source>
</evidence>
<keyword evidence="6 13" id="KW-0723">Serine/threonine-protein kinase</keyword>
<dbReference type="eggNOG" id="KOG1164">
    <property type="taxonomic scope" value="Eukaryota"/>
</dbReference>
<evidence type="ECO:0000256" key="13">
    <source>
        <dbReference type="RuleBase" id="RU000304"/>
    </source>
</evidence>
<feature type="compositionally biased region" description="Low complexity" evidence="14">
    <location>
        <begin position="385"/>
        <end position="395"/>
    </location>
</feature>
<dbReference type="FunFam" id="1.10.510.10:FF:000134">
    <property type="entry name" value="Casein kinase I isoform delta-like"/>
    <property type="match status" value="1"/>
</dbReference>
<dbReference type="PROSITE" id="PS00107">
    <property type="entry name" value="PROTEIN_KINASE_ATP"/>
    <property type="match status" value="1"/>
</dbReference>
<name>A0A1S2XBM7_CICAR</name>
<gene>
    <name evidence="17" type="primary">LOC101489457</name>
</gene>
<dbReference type="InterPro" id="IPR008271">
    <property type="entry name" value="Ser/Thr_kinase_AS"/>
</dbReference>
<evidence type="ECO:0000256" key="9">
    <source>
        <dbReference type="ARBA" id="ARBA00022777"/>
    </source>
</evidence>
<evidence type="ECO:0000256" key="14">
    <source>
        <dbReference type="SAM" id="MobiDB-lite"/>
    </source>
</evidence>
<dbReference type="Proteomes" id="UP000087171">
    <property type="component" value="Chromosome Ca1"/>
</dbReference>
<evidence type="ECO:0000259" key="15">
    <source>
        <dbReference type="PROSITE" id="PS50011"/>
    </source>
</evidence>
<comment type="subunit">
    <text evidence="3">Monomer.</text>
</comment>
<dbReference type="OrthoDB" id="5800476at2759"/>
<evidence type="ECO:0000256" key="1">
    <source>
        <dbReference type="ARBA" id="ARBA00004496"/>
    </source>
</evidence>
<dbReference type="RefSeq" id="XP_004486851.1">
    <property type="nucleotide sequence ID" value="XM_004486794.3"/>
</dbReference>
<keyword evidence="5" id="KW-0963">Cytoplasm</keyword>
<dbReference type="AlphaFoldDB" id="A0A1S2XBM7"/>
<evidence type="ECO:0000256" key="7">
    <source>
        <dbReference type="ARBA" id="ARBA00022679"/>
    </source>
</evidence>
<dbReference type="Gene3D" id="1.10.510.10">
    <property type="entry name" value="Transferase(Phosphotransferase) domain 1"/>
    <property type="match status" value="1"/>
</dbReference>
<comment type="subcellular location">
    <subcellularLocation>
        <location evidence="1">Cytoplasm</location>
    </subcellularLocation>
</comment>
<proteinExistence type="inferred from homology"/>
<organism evidence="16 17">
    <name type="scientific">Cicer arietinum</name>
    <name type="common">Chickpea</name>
    <name type="synonym">Garbanzo</name>
    <dbReference type="NCBI Taxonomy" id="3827"/>
    <lineage>
        <taxon>Eukaryota</taxon>
        <taxon>Viridiplantae</taxon>
        <taxon>Streptophyta</taxon>
        <taxon>Embryophyta</taxon>
        <taxon>Tracheophyta</taxon>
        <taxon>Spermatophyta</taxon>
        <taxon>Magnoliopsida</taxon>
        <taxon>eudicotyledons</taxon>
        <taxon>Gunneridae</taxon>
        <taxon>Pentapetalae</taxon>
        <taxon>rosids</taxon>
        <taxon>fabids</taxon>
        <taxon>Fabales</taxon>
        <taxon>Fabaceae</taxon>
        <taxon>Papilionoideae</taxon>
        <taxon>50 kb inversion clade</taxon>
        <taxon>NPAAA clade</taxon>
        <taxon>Hologalegina</taxon>
        <taxon>IRL clade</taxon>
        <taxon>Cicereae</taxon>
        <taxon>Cicer</taxon>
    </lineage>
</organism>
<dbReference type="PROSITE" id="PS00108">
    <property type="entry name" value="PROTEIN_KINASE_ST"/>
    <property type="match status" value="1"/>
</dbReference>
<dbReference type="InterPro" id="IPR050235">
    <property type="entry name" value="CK1_Ser-Thr_kinase"/>
</dbReference>
<dbReference type="FunFam" id="3.30.200.20:FF:000538">
    <property type="entry name" value="Putative Casein kinase I"/>
    <property type="match status" value="1"/>
</dbReference>
<feature type="binding site" evidence="12">
    <location>
        <position position="38"/>
    </location>
    <ligand>
        <name>ATP</name>
        <dbReference type="ChEBI" id="CHEBI:30616"/>
    </ligand>
</feature>
<feature type="region of interest" description="Disordered" evidence="14">
    <location>
        <begin position="430"/>
        <end position="458"/>
    </location>
</feature>
<keyword evidence="8 12" id="KW-0547">Nucleotide-binding</keyword>
<dbReference type="InterPro" id="IPR000719">
    <property type="entry name" value="Prot_kinase_dom"/>
</dbReference>
<comment type="function">
    <text evidence="11">Casein kinases are operationally defined by their preferential utilization of acidic proteins such as caseins as substrates. It can phosphorylate a large number of proteins.</text>
</comment>
<evidence type="ECO:0000256" key="10">
    <source>
        <dbReference type="ARBA" id="ARBA00022840"/>
    </source>
</evidence>
<feature type="region of interest" description="Disordered" evidence="14">
    <location>
        <begin position="306"/>
        <end position="370"/>
    </location>
</feature>
<evidence type="ECO:0000313" key="17">
    <source>
        <dbReference type="RefSeq" id="XP_004486851.1"/>
    </source>
</evidence>
<dbReference type="GO" id="GO:0005524">
    <property type="term" value="F:ATP binding"/>
    <property type="evidence" value="ECO:0007669"/>
    <property type="project" value="UniProtKB-UniRule"/>
</dbReference>
<dbReference type="GeneID" id="101489457"/>
<evidence type="ECO:0000256" key="8">
    <source>
        <dbReference type="ARBA" id="ARBA00022741"/>
    </source>
</evidence>
<feature type="compositionally biased region" description="Polar residues" evidence="14">
    <location>
        <begin position="396"/>
        <end position="406"/>
    </location>
</feature>
<dbReference type="SMART" id="SM00220">
    <property type="entry name" value="S_TKc"/>
    <property type="match status" value="1"/>
</dbReference>
<reference evidence="16" key="1">
    <citation type="journal article" date="2013" name="Nat. Biotechnol.">
        <title>Draft genome sequence of chickpea (Cicer arietinum) provides a resource for trait improvement.</title>
        <authorList>
            <person name="Varshney R.K."/>
            <person name="Song C."/>
            <person name="Saxena R.K."/>
            <person name="Azam S."/>
            <person name="Yu S."/>
            <person name="Sharpe A.G."/>
            <person name="Cannon S."/>
            <person name="Baek J."/>
            <person name="Rosen B.D."/>
            <person name="Tar'an B."/>
            <person name="Millan T."/>
            <person name="Zhang X."/>
            <person name="Ramsay L.D."/>
            <person name="Iwata A."/>
            <person name="Wang Y."/>
            <person name="Nelson W."/>
            <person name="Farmer A.D."/>
            <person name="Gaur P.M."/>
            <person name="Soderlund C."/>
            <person name="Penmetsa R.V."/>
            <person name="Xu C."/>
            <person name="Bharti A.K."/>
            <person name="He W."/>
            <person name="Winter P."/>
            <person name="Zhao S."/>
            <person name="Hane J.K."/>
            <person name="Carrasquilla-Garcia N."/>
            <person name="Condie J.A."/>
            <person name="Upadhyaya H.D."/>
            <person name="Luo M.C."/>
            <person name="Thudi M."/>
            <person name="Gowda C.L."/>
            <person name="Singh N.P."/>
            <person name="Lichtenzveig J."/>
            <person name="Gali K.K."/>
            <person name="Rubio J."/>
            <person name="Nadarajan N."/>
            <person name="Dolezel J."/>
            <person name="Bansal K.C."/>
            <person name="Xu X."/>
            <person name="Edwards D."/>
            <person name="Zhang G."/>
            <person name="Kahl G."/>
            <person name="Gil J."/>
            <person name="Singh K.B."/>
            <person name="Datta S.K."/>
            <person name="Jackson S.A."/>
            <person name="Wang J."/>
            <person name="Cook D.R."/>
        </authorList>
    </citation>
    <scope>NUCLEOTIDE SEQUENCE [LARGE SCALE GENOMIC DNA]</scope>
    <source>
        <strain evidence="16">cv. CDC Frontier</strain>
    </source>
</reference>
<dbReference type="PaxDb" id="3827-XP_004486851.1"/>
<dbReference type="Pfam" id="PF00069">
    <property type="entry name" value="Pkinase"/>
    <property type="match status" value="1"/>
</dbReference>
<dbReference type="InterPro" id="IPR011009">
    <property type="entry name" value="Kinase-like_dom_sf"/>
</dbReference>
<protein>
    <recommendedName>
        <fullName evidence="4">non-specific serine/threonine protein kinase</fullName>
        <ecNumber evidence="4">2.7.11.1</ecNumber>
    </recommendedName>
</protein>
<comment type="similarity">
    <text evidence="2">Belongs to the protein kinase superfamily. CK1 Ser/Thr protein kinase family. Casein kinase I subfamily.</text>
</comment>
<dbReference type="SUPFAM" id="SSF56112">
    <property type="entry name" value="Protein kinase-like (PK-like)"/>
    <property type="match status" value="1"/>
</dbReference>
<feature type="compositionally biased region" description="Polar residues" evidence="14">
    <location>
        <begin position="431"/>
        <end position="458"/>
    </location>
</feature>
<accession>A0A1S2XBM7</accession>
<feature type="region of interest" description="Disordered" evidence="14">
    <location>
        <begin position="385"/>
        <end position="411"/>
    </location>
</feature>
<feature type="compositionally biased region" description="Low complexity" evidence="14">
    <location>
        <begin position="317"/>
        <end position="327"/>
    </location>
</feature>
<dbReference type="GO" id="GO:0005737">
    <property type="term" value="C:cytoplasm"/>
    <property type="evidence" value="ECO:0007669"/>
    <property type="project" value="UniProtKB-SubCell"/>
</dbReference>
<reference evidence="17" key="2">
    <citation type="submission" date="2025-08" db="UniProtKB">
        <authorList>
            <consortium name="RefSeq"/>
        </authorList>
    </citation>
    <scope>IDENTIFICATION</scope>
    <source>
        <tissue evidence="17">Etiolated seedlings</tissue>
    </source>
</reference>
<keyword evidence="16" id="KW-1185">Reference proteome</keyword>
<dbReference type="CDD" id="cd14125">
    <property type="entry name" value="STKc_CK1_delta_epsilon"/>
    <property type="match status" value="1"/>
</dbReference>
<dbReference type="EC" id="2.7.11.1" evidence="4"/>
<dbReference type="PROSITE" id="PS50011">
    <property type="entry name" value="PROTEIN_KINASE_DOM"/>
    <property type="match status" value="1"/>
</dbReference>
<dbReference type="GO" id="GO:0004674">
    <property type="term" value="F:protein serine/threonine kinase activity"/>
    <property type="evidence" value="ECO:0007669"/>
    <property type="project" value="UniProtKB-KW"/>
</dbReference>
<keyword evidence="7" id="KW-0808">Transferase</keyword>